<dbReference type="Pfam" id="PF21686">
    <property type="entry name" value="LigD_Prim-Pol"/>
    <property type="match status" value="1"/>
</dbReference>
<evidence type="ECO:0000259" key="3">
    <source>
        <dbReference type="PROSITE" id="PS50160"/>
    </source>
</evidence>
<evidence type="ECO:0000313" key="5">
    <source>
        <dbReference type="Proteomes" id="UP000272481"/>
    </source>
</evidence>
<organism evidence="4 5">
    <name type="scientific">Bhargavaea beijingensis</name>
    <dbReference type="NCBI Taxonomy" id="426756"/>
    <lineage>
        <taxon>Bacteria</taxon>
        <taxon>Bacillati</taxon>
        <taxon>Bacillota</taxon>
        <taxon>Bacilli</taxon>
        <taxon>Bacillales</taxon>
        <taxon>Caryophanaceae</taxon>
        <taxon>Bhargavaea</taxon>
    </lineage>
</organism>
<evidence type="ECO:0000256" key="1">
    <source>
        <dbReference type="ARBA" id="ARBA00049981"/>
    </source>
</evidence>
<keyword evidence="4" id="KW-0436">Ligase</keyword>
<dbReference type="Proteomes" id="UP000272481">
    <property type="component" value="Unassembled WGS sequence"/>
</dbReference>
<dbReference type="CDD" id="cd07906">
    <property type="entry name" value="Adenylation_DNA_ligase_LigD_LigC"/>
    <property type="match status" value="1"/>
</dbReference>
<gene>
    <name evidence="4" type="primary">ligD</name>
    <name evidence="4" type="ORF">EJA12_04895</name>
</gene>
<dbReference type="InterPro" id="IPR052171">
    <property type="entry name" value="NHEJ_LigD"/>
</dbReference>
<comment type="similarity">
    <text evidence="2">In the N-terminal section; belongs to the LigD polymerase family.</text>
</comment>
<dbReference type="InterPro" id="IPR016059">
    <property type="entry name" value="DNA_ligase_ATP-dep_CS"/>
</dbReference>
<dbReference type="InterPro" id="IPR014145">
    <property type="entry name" value="LigD_pol_dom"/>
</dbReference>
<protein>
    <submittedName>
        <fullName evidence="4">DNA ligase D</fullName>
    </submittedName>
</protein>
<proteinExistence type="inferred from homology"/>
<dbReference type="NCBIfam" id="TIGR02776">
    <property type="entry name" value="NHEJ_ligase_prk"/>
    <property type="match status" value="1"/>
</dbReference>
<evidence type="ECO:0000256" key="2">
    <source>
        <dbReference type="ARBA" id="ARBA00049990"/>
    </source>
</evidence>
<dbReference type="InterPro" id="IPR012310">
    <property type="entry name" value="DNA_ligase_ATP-dep_cent"/>
</dbReference>
<comment type="similarity">
    <text evidence="1">In the C-terminal section; belongs to the ATP-dependent DNA ligase family.</text>
</comment>
<dbReference type="PANTHER" id="PTHR42705:SF2">
    <property type="entry name" value="BIFUNCTIONAL NON-HOMOLOGOUS END JOINING PROTEIN LIGD"/>
    <property type="match status" value="1"/>
</dbReference>
<dbReference type="PANTHER" id="PTHR42705">
    <property type="entry name" value="BIFUNCTIONAL NON-HOMOLOGOUS END JOINING PROTEIN LIGD"/>
    <property type="match status" value="1"/>
</dbReference>
<dbReference type="Pfam" id="PF01068">
    <property type="entry name" value="DNA_ligase_A_M"/>
    <property type="match status" value="1"/>
</dbReference>
<dbReference type="NCBIfam" id="TIGR02778">
    <property type="entry name" value="ligD_pol"/>
    <property type="match status" value="1"/>
</dbReference>
<comment type="caution">
    <text evidence="4">The sequence shown here is derived from an EMBL/GenBank/DDBJ whole genome shotgun (WGS) entry which is preliminary data.</text>
</comment>
<accession>A0ABX9ZE08</accession>
<dbReference type="GO" id="GO:0016874">
    <property type="term" value="F:ligase activity"/>
    <property type="evidence" value="ECO:0007669"/>
    <property type="project" value="UniProtKB-KW"/>
</dbReference>
<sequence length="654" mass="73336">MKFSAVRTLESCRSVLLNTQGVYLNTRRILAHEGGDQALKPMKLTPAETLPEGPGWLYEIKYDGFRCLLDWREDGIRLLSRNGQDLSDRFPEIINGIKEASSAARPHLPIFLDGELVFLLNDVRSDFSVVARRSRLRTKSSIEEQSRMFPCRFAAFDLLETGGDDLRSNTVDERKDELGRVLRAAGFPAGTDYRNLSPVQGVTAYSEPEPIKSRLIAGNGEGLVAKRSGSRWQEGIRSTDWIKVKNWRTVPVVLTGFETENTNFSGRILDGEEWREVVTLRHGFSDEELKTLTALFRANGTEGPPGVFTLAPAIVAEVLTIGESGGKLREPRFSRFLLEESPATVTLQRYRRALEPIPPGVAVTNPDKTLFPEARIDKDGYLLYLQHAAPYLLPWLEDRPLTVIRYPHGSDDAERFYQKHAPDSVPSFAQTVHGEDGELLLCNSLETLLWLGNQAALELHVPFGRLREGKVSAFPDEIVFDLDPPDASTFQLAVDAAHRFKEVFDGFGLEAFVKTSGGKGMQLYLPLPSSTFTYEETRLFTSFASNYLCEQAPDRFTTERLKKKRGGRLYVDYVQHAMGKTIIAPYSTRGAGHAPVATPLEWHELTEALRPESFTIPAVTERLRTKGDPFLLMEEARLSQPFGDVLKKLKEITS</sequence>
<dbReference type="PROSITE" id="PS50160">
    <property type="entry name" value="DNA_LIGASE_A3"/>
    <property type="match status" value="1"/>
</dbReference>
<dbReference type="InterPro" id="IPR014143">
    <property type="entry name" value="NHEJ_ligase_prk"/>
</dbReference>
<reference evidence="4 5" key="1">
    <citation type="submission" date="2018-12" db="EMBL/GenBank/DDBJ databases">
        <title>Comparitive functional genomics of dry heat resistant strains isolated from the viking spacecraft.</title>
        <authorList>
            <person name="Seuylemezian A."/>
            <person name="Vaishampayan P."/>
        </authorList>
    </citation>
    <scope>NUCLEOTIDE SEQUENCE [LARGE SCALE GENOMIC DNA]</scope>
    <source>
        <strain evidence="4 5">M6-11</strain>
    </source>
</reference>
<feature type="domain" description="ATP-dependent DNA ligase family profile" evidence="3">
    <location>
        <begin position="153"/>
        <end position="245"/>
    </location>
</feature>
<dbReference type="PROSITE" id="PS00333">
    <property type="entry name" value="DNA_LIGASE_A2"/>
    <property type="match status" value="1"/>
</dbReference>
<dbReference type="PROSITE" id="PS00697">
    <property type="entry name" value="DNA_LIGASE_A1"/>
    <property type="match status" value="1"/>
</dbReference>
<evidence type="ECO:0000313" key="4">
    <source>
        <dbReference type="EMBL" id="RSK34271.1"/>
    </source>
</evidence>
<dbReference type="Gene3D" id="3.90.920.10">
    <property type="entry name" value="DNA primase, PRIM domain"/>
    <property type="match status" value="1"/>
</dbReference>
<dbReference type="Gene3D" id="3.30.470.30">
    <property type="entry name" value="DNA ligase/mRNA capping enzyme"/>
    <property type="match status" value="1"/>
</dbReference>
<dbReference type="SUPFAM" id="SSF56091">
    <property type="entry name" value="DNA ligase/mRNA capping enzyme, catalytic domain"/>
    <property type="match status" value="1"/>
</dbReference>
<dbReference type="EMBL" id="RWGW01000007">
    <property type="protein sequence ID" value="RSK34271.1"/>
    <property type="molecule type" value="Genomic_DNA"/>
</dbReference>
<keyword evidence="5" id="KW-1185">Reference proteome</keyword>
<name>A0ABX9ZE08_9BACL</name>